<organism evidence="2 3">
    <name type="scientific">Giant seaperch iridovirus</name>
    <name type="common">GSIV</name>
    <dbReference type="NCBI Taxonomy" id="176655"/>
    <lineage>
        <taxon>Viruses</taxon>
        <taxon>Varidnaviria</taxon>
        <taxon>Bamfordvirae</taxon>
        <taxon>Nucleocytoviricota</taxon>
        <taxon>Megaviricetes</taxon>
        <taxon>Pimascovirales</taxon>
        <taxon>Pimascovirales incertae sedis</taxon>
        <taxon>Iridoviridae</taxon>
        <taxon>Alphairidovirinae</taxon>
        <taxon>Megalocytivirus</taxon>
        <taxon>Megalocytivirus pagrus1</taxon>
        <taxon>Infectious spleen and kidney necrosis virus</taxon>
    </lineage>
</organism>
<protein>
    <submittedName>
        <fullName evidence="2">ORF050L</fullName>
    </submittedName>
</protein>
<dbReference type="EMBL" id="KT804738">
    <property type="protein sequence ID" value="AMM72789.1"/>
    <property type="molecule type" value="Genomic_DNA"/>
</dbReference>
<proteinExistence type="predicted"/>
<sequence>MVLLASHNFVPVLRRSSTVRVPPEAWQCDALDEEDWRLLRVPPRVPDNRARSHPVVHIGPPIEARMSVLHCGYGRLHKLCRRRQVLPKPQKKTRKRRARRKRLRRHRR</sequence>
<reference evidence="2 3" key="2">
    <citation type="journal article" date="2016" name="Genome Announc.">
        <title>Complete Genome Sequence of a Giant Sea Perch Iridovirus in Kaohsiung, Taiwan.</title>
        <authorList>
            <person name="Wen C.M."/>
            <person name="Hong J.R."/>
        </authorList>
    </citation>
    <scope>NUCLEOTIDE SEQUENCE [LARGE SCALE GENOMIC DNA]</scope>
    <source>
        <strain evidence="2">GSIV-K1</strain>
    </source>
</reference>
<dbReference type="Proteomes" id="UP000160611">
    <property type="component" value="Segment"/>
</dbReference>
<evidence type="ECO:0000313" key="2">
    <source>
        <dbReference type="EMBL" id="AMM72789.1"/>
    </source>
</evidence>
<name>A0A140GBF0_GSIV</name>
<evidence type="ECO:0000313" key="3">
    <source>
        <dbReference type="Proteomes" id="UP000160611"/>
    </source>
</evidence>
<accession>A0A140GBF0</accession>
<feature type="region of interest" description="Disordered" evidence="1">
    <location>
        <begin position="82"/>
        <end position="108"/>
    </location>
</feature>
<reference evidence="2 3" key="1">
    <citation type="journal article" date="2016" name="Apoptosis">
        <title>GSIV serine/threonine kinase can induce apoptotic cell death via p53 and pro-apoptotic gene Bax upregulation in fish cells.</title>
        <authorList>
            <person name="Reshi L."/>
            <person name="Wu H.C."/>
            <person name="Wu J.L."/>
            <person name="Wang H.V."/>
            <person name="Hong J.R."/>
        </authorList>
    </citation>
    <scope>NUCLEOTIDE SEQUENCE [LARGE SCALE GENOMIC DNA]</scope>
    <source>
        <strain evidence="2">GSIV-K1</strain>
    </source>
</reference>
<evidence type="ECO:0000256" key="1">
    <source>
        <dbReference type="SAM" id="MobiDB-lite"/>
    </source>
</evidence>